<protein>
    <recommendedName>
        <fullName evidence="5">Sortase</fullName>
    </recommendedName>
</protein>
<feature type="region of interest" description="Disordered" evidence="1">
    <location>
        <begin position="35"/>
        <end position="63"/>
    </location>
</feature>
<feature type="chain" id="PRO_5006132937" description="Sortase" evidence="2">
    <location>
        <begin position="26"/>
        <end position="227"/>
    </location>
</feature>
<organism evidence="3 4">
    <name type="scientific">Leptolinea tardivitalis</name>
    <dbReference type="NCBI Taxonomy" id="229920"/>
    <lineage>
        <taxon>Bacteria</taxon>
        <taxon>Bacillati</taxon>
        <taxon>Chloroflexota</taxon>
        <taxon>Anaerolineae</taxon>
        <taxon>Anaerolineales</taxon>
        <taxon>Anaerolineaceae</taxon>
        <taxon>Leptolinea</taxon>
    </lineage>
</organism>
<evidence type="ECO:0000256" key="2">
    <source>
        <dbReference type="SAM" id="SignalP"/>
    </source>
</evidence>
<reference evidence="3 4" key="1">
    <citation type="submission" date="2015-07" db="EMBL/GenBank/DDBJ databases">
        <title>Genome sequence of Leptolinea tardivitalis DSM 16556.</title>
        <authorList>
            <person name="Hemp J."/>
            <person name="Ward L.M."/>
            <person name="Pace L.A."/>
            <person name="Fischer W.W."/>
        </authorList>
    </citation>
    <scope>NUCLEOTIDE SEQUENCE [LARGE SCALE GENOMIC DNA]</scope>
    <source>
        <strain evidence="3 4">YMTK-2</strain>
    </source>
</reference>
<accession>A0A0P6X9L0</accession>
<evidence type="ECO:0000313" key="4">
    <source>
        <dbReference type="Proteomes" id="UP000050430"/>
    </source>
</evidence>
<dbReference type="Proteomes" id="UP000050430">
    <property type="component" value="Unassembled WGS sequence"/>
</dbReference>
<name>A0A0P6X9L0_9CHLR</name>
<dbReference type="OrthoDB" id="164237at2"/>
<sequence>MNSRLFRAALVAGAVLLAAATPVLACPVTLDMDDGMPADKPTGSVAPNFPEDSPKDEPTPEKDSRFETFKQAVTNGRAGKITGLFVPGFKGLYVVQQGKGDNTGVSPVDGVVTQFSLPSGGVVGLMAHNYAAGKWFESFTPNSLVYVIYGDGKSVAYRITDTLRFKAKNGKSPSSDLIDLSTGETRTADQVYNQVYTGRPHLTLQTCIEEDGNWKWGRLFLLAEPVL</sequence>
<feature type="compositionally biased region" description="Basic and acidic residues" evidence="1">
    <location>
        <begin position="52"/>
        <end position="63"/>
    </location>
</feature>
<feature type="signal peptide" evidence="2">
    <location>
        <begin position="1"/>
        <end position="25"/>
    </location>
</feature>
<dbReference type="InterPro" id="IPR023365">
    <property type="entry name" value="Sortase_dom-sf"/>
</dbReference>
<gene>
    <name evidence="3" type="ORF">ADM99_12880</name>
</gene>
<proteinExistence type="predicted"/>
<evidence type="ECO:0000256" key="1">
    <source>
        <dbReference type="SAM" id="MobiDB-lite"/>
    </source>
</evidence>
<dbReference type="EMBL" id="LGCK01000012">
    <property type="protein sequence ID" value="KPL71150.1"/>
    <property type="molecule type" value="Genomic_DNA"/>
</dbReference>
<dbReference type="PATRIC" id="fig|229920.5.peg.2901"/>
<comment type="caution">
    <text evidence="3">The sequence shown here is derived from an EMBL/GenBank/DDBJ whole genome shotgun (WGS) entry which is preliminary data.</text>
</comment>
<keyword evidence="2" id="KW-0732">Signal</keyword>
<evidence type="ECO:0000313" key="3">
    <source>
        <dbReference type="EMBL" id="KPL71150.1"/>
    </source>
</evidence>
<dbReference type="AlphaFoldDB" id="A0A0P6X9L0"/>
<dbReference type="SUPFAM" id="SSF63817">
    <property type="entry name" value="Sortase"/>
    <property type="match status" value="1"/>
</dbReference>
<dbReference type="RefSeq" id="WP_062422904.1">
    <property type="nucleotide sequence ID" value="NZ_BBYA01000011.1"/>
</dbReference>
<dbReference type="Gene3D" id="2.40.260.10">
    <property type="entry name" value="Sortase"/>
    <property type="match status" value="1"/>
</dbReference>
<evidence type="ECO:0008006" key="5">
    <source>
        <dbReference type="Google" id="ProtNLM"/>
    </source>
</evidence>
<keyword evidence="4" id="KW-1185">Reference proteome</keyword>